<sequence length="511" mass="57198">MKFVDRPPHVNDLEQKPQINSCFPTDGSQPASSMETLSTDCLDGFGSEPDDVPEEVWGKLLPVGSSFDAFDLVKDEYTFGRGEMCDYQFNSPQMVNHACYQAYSKIHFKLTKEKTSSGIHVFLTDTSSNGTFVNGEKVGKGCKQFLSNNDEIALALKRNKAFVFMDSNATDNGDLPPELTEKYTMSKVLGRGACGEVRLAFLKGQCKKFAIKIIKKNKFSPNQTDQQSNQVMNEVNILKSLSHPCIIAIEDVIDTDEVLYIVMELIEGGELFDRVVSSGRFDEETTKCLFYQMVLGVQVVVKTYLVQWSHTVLSLQYLHEQGISHRDLKPENILLSGESNITLVKVTDFGLSKFVDGNTMLKTFCGTPNYLAPEVLLTAGKGTYTKSIDCWSLGVILFICLVGYPPFSDDRNDMDLPKQITGGHYAHYFKTDEWNTVSDDAKSLVQALLQTDPEKRITLNDALEHSWFKDEAMKKTVDELMHPTTMQPPASPVKKRKLEDCNDSPVKKIAA</sequence>
<dbReference type="FunFam" id="1.10.510.10:FF:000571">
    <property type="entry name" value="Maternal embryonic leucine zipper kinase"/>
    <property type="match status" value="1"/>
</dbReference>
<dbReference type="InterPro" id="IPR000253">
    <property type="entry name" value="FHA_dom"/>
</dbReference>
<feature type="region of interest" description="Disordered" evidence="3">
    <location>
        <begin position="1"/>
        <end position="34"/>
    </location>
</feature>
<dbReference type="HOGENOM" id="CLU_000288_63_47_1"/>
<keyword evidence="8" id="KW-1185">Reference proteome</keyword>
<evidence type="ECO:0000256" key="1">
    <source>
        <dbReference type="ARBA" id="ARBA00022741"/>
    </source>
</evidence>
<dbReference type="GO" id="GO:0004672">
    <property type="term" value="F:protein kinase activity"/>
    <property type="evidence" value="ECO:0007669"/>
    <property type="project" value="InterPro"/>
</dbReference>
<dbReference type="EMBL" id="AMQN01010318">
    <property type="status" value="NOT_ANNOTATED_CDS"/>
    <property type="molecule type" value="Genomic_DNA"/>
</dbReference>
<protein>
    <recommendedName>
        <fullName evidence="9">Serine/threonine-protein kinase Chk2</fullName>
    </recommendedName>
</protein>
<evidence type="ECO:0000259" key="4">
    <source>
        <dbReference type="PROSITE" id="PS50006"/>
    </source>
</evidence>
<dbReference type="SMART" id="SM00240">
    <property type="entry name" value="FHA"/>
    <property type="match status" value="1"/>
</dbReference>
<dbReference type="Pfam" id="PF00069">
    <property type="entry name" value="Pkinase"/>
    <property type="match status" value="1"/>
</dbReference>
<feature type="domain" description="Protein kinase" evidence="5">
    <location>
        <begin position="183"/>
        <end position="468"/>
    </location>
</feature>
<dbReference type="SMART" id="SM00220">
    <property type="entry name" value="S_TKc"/>
    <property type="match status" value="1"/>
</dbReference>
<dbReference type="InterPro" id="IPR000719">
    <property type="entry name" value="Prot_kinase_dom"/>
</dbReference>
<dbReference type="InterPro" id="IPR008984">
    <property type="entry name" value="SMAD_FHA_dom_sf"/>
</dbReference>
<dbReference type="PROSITE" id="PS50006">
    <property type="entry name" value="FHA_DOMAIN"/>
    <property type="match status" value="1"/>
</dbReference>
<dbReference type="OMA" id="MLCAVQY"/>
<dbReference type="PANTHER" id="PTHR24347">
    <property type="entry name" value="SERINE/THREONINE-PROTEIN KINASE"/>
    <property type="match status" value="1"/>
</dbReference>
<evidence type="ECO:0000259" key="5">
    <source>
        <dbReference type="PROSITE" id="PS50011"/>
    </source>
</evidence>
<dbReference type="SUPFAM" id="SSF49879">
    <property type="entry name" value="SMAD/FHA domain"/>
    <property type="match status" value="1"/>
</dbReference>
<dbReference type="FunFam" id="3.30.200.20:FF:000255">
    <property type="entry name" value="serine/threonine-protein kinase Chk2 isoform X1"/>
    <property type="match status" value="1"/>
</dbReference>
<dbReference type="AlphaFoldDB" id="R7TXW0"/>
<dbReference type="Gene3D" id="2.60.200.20">
    <property type="match status" value="1"/>
</dbReference>
<reference evidence="7" key="3">
    <citation type="submission" date="2015-06" db="UniProtKB">
        <authorList>
            <consortium name="EnsemblMetazoa"/>
        </authorList>
    </citation>
    <scope>IDENTIFICATION</scope>
</reference>
<organism evidence="6">
    <name type="scientific">Capitella teleta</name>
    <name type="common">Polychaete worm</name>
    <dbReference type="NCBI Taxonomy" id="283909"/>
    <lineage>
        <taxon>Eukaryota</taxon>
        <taxon>Metazoa</taxon>
        <taxon>Spiralia</taxon>
        <taxon>Lophotrochozoa</taxon>
        <taxon>Annelida</taxon>
        <taxon>Polychaeta</taxon>
        <taxon>Sedentaria</taxon>
        <taxon>Scolecida</taxon>
        <taxon>Capitellidae</taxon>
        <taxon>Capitella</taxon>
    </lineage>
</organism>
<dbReference type="Proteomes" id="UP000014760">
    <property type="component" value="Unassembled WGS sequence"/>
</dbReference>
<dbReference type="SUPFAM" id="SSF56112">
    <property type="entry name" value="Protein kinase-like (PK-like)"/>
    <property type="match status" value="1"/>
</dbReference>
<dbReference type="PROSITE" id="PS00108">
    <property type="entry name" value="PROTEIN_KINASE_ST"/>
    <property type="match status" value="1"/>
</dbReference>
<reference evidence="6 8" key="2">
    <citation type="journal article" date="2013" name="Nature">
        <title>Insights into bilaterian evolution from three spiralian genomes.</title>
        <authorList>
            <person name="Simakov O."/>
            <person name="Marletaz F."/>
            <person name="Cho S.J."/>
            <person name="Edsinger-Gonzales E."/>
            <person name="Havlak P."/>
            <person name="Hellsten U."/>
            <person name="Kuo D.H."/>
            <person name="Larsson T."/>
            <person name="Lv J."/>
            <person name="Arendt D."/>
            <person name="Savage R."/>
            <person name="Osoegawa K."/>
            <person name="de Jong P."/>
            <person name="Grimwood J."/>
            <person name="Chapman J.A."/>
            <person name="Shapiro H."/>
            <person name="Aerts A."/>
            <person name="Otillar R.P."/>
            <person name="Terry A.Y."/>
            <person name="Boore J.L."/>
            <person name="Grigoriev I.V."/>
            <person name="Lindberg D.R."/>
            <person name="Seaver E.C."/>
            <person name="Weisblat D.A."/>
            <person name="Putnam N.H."/>
            <person name="Rokhsar D.S."/>
        </authorList>
    </citation>
    <scope>NUCLEOTIDE SEQUENCE</scope>
    <source>
        <strain evidence="6 8">I ESC-2004</strain>
    </source>
</reference>
<proteinExistence type="predicted"/>
<feature type="compositionally biased region" description="Polar residues" evidence="3">
    <location>
        <begin position="17"/>
        <end position="34"/>
    </location>
</feature>
<reference evidence="8" key="1">
    <citation type="submission" date="2012-12" db="EMBL/GenBank/DDBJ databases">
        <authorList>
            <person name="Hellsten U."/>
            <person name="Grimwood J."/>
            <person name="Chapman J.A."/>
            <person name="Shapiro H."/>
            <person name="Aerts A."/>
            <person name="Otillar R.P."/>
            <person name="Terry A.Y."/>
            <person name="Boore J.L."/>
            <person name="Simakov O."/>
            <person name="Marletaz F."/>
            <person name="Cho S.-J."/>
            <person name="Edsinger-Gonzales E."/>
            <person name="Havlak P."/>
            <person name="Kuo D.-H."/>
            <person name="Larsson T."/>
            <person name="Lv J."/>
            <person name="Arendt D."/>
            <person name="Savage R."/>
            <person name="Osoegawa K."/>
            <person name="de Jong P."/>
            <person name="Lindberg D.R."/>
            <person name="Seaver E.C."/>
            <person name="Weisblat D.A."/>
            <person name="Putnam N.H."/>
            <person name="Grigoriev I.V."/>
            <person name="Rokhsar D.S."/>
        </authorList>
    </citation>
    <scope>NUCLEOTIDE SEQUENCE</scope>
    <source>
        <strain evidence="8">I ESC-2004</strain>
    </source>
</reference>
<keyword evidence="2" id="KW-0067">ATP-binding</keyword>
<dbReference type="Gene3D" id="1.10.510.10">
    <property type="entry name" value="Transferase(Phosphotransferase) domain 1"/>
    <property type="match status" value="1"/>
</dbReference>
<accession>R7TXW0</accession>
<keyword evidence="1" id="KW-0547">Nucleotide-binding</keyword>
<name>R7TXW0_CAPTE</name>
<dbReference type="OrthoDB" id="40902at2759"/>
<dbReference type="InterPro" id="IPR008271">
    <property type="entry name" value="Ser/Thr_kinase_AS"/>
</dbReference>
<dbReference type="FunCoup" id="R7TXW0">
    <property type="interactions" value="1213"/>
</dbReference>
<feature type="domain" description="FHA" evidence="4">
    <location>
        <begin position="77"/>
        <end position="138"/>
    </location>
</feature>
<dbReference type="PROSITE" id="PS50011">
    <property type="entry name" value="PROTEIN_KINASE_DOM"/>
    <property type="match status" value="1"/>
</dbReference>
<dbReference type="EnsemblMetazoa" id="CapteT224883">
    <property type="protein sequence ID" value="CapteP224883"/>
    <property type="gene ID" value="CapteG224883"/>
</dbReference>
<gene>
    <name evidence="6" type="ORF">CAPTEDRAFT_224883</name>
</gene>
<dbReference type="InterPro" id="IPR011009">
    <property type="entry name" value="Kinase-like_dom_sf"/>
</dbReference>
<dbReference type="STRING" id="283909.R7TXW0"/>
<evidence type="ECO:0000313" key="7">
    <source>
        <dbReference type="EnsemblMetazoa" id="CapteP224883"/>
    </source>
</evidence>
<evidence type="ECO:0000313" key="8">
    <source>
        <dbReference type="Proteomes" id="UP000014760"/>
    </source>
</evidence>
<evidence type="ECO:0000256" key="3">
    <source>
        <dbReference type="SAM" id="MobiDB-lite"/>
    </source>
</evidence>
<evidence type="ECO:0008006" key="9">
    <source>
        <dbReference type="Google" id="ProtNLM"/>
    </source>
</evidence>
<feature type="compositionally biased region" description="Basic and acidic residues" evidence="3">
    <location>
        <begin position="1"/>
        <end position="15"/>
    </location>
</feature>
<dbReference type="GO" id="GO:0005524">
    <property type="term" value="F:ATP binding"/>
    <property type="evidence" value="ECO:0007669"/>
    <property type="project" value="UniProtKB-KW"/>
</dbReference>
<feature type="region of interest" description="Disordered" evidence="3">
    <location>
        <begin position="482"/>
        <end position="511"/>
    </location>
</feature>
<dbReference type="CDD" id="cd22666">
    <property type="entry name" value="FHA_CHK2"/>
    <property type="match status" value="1"/>
</dbReference>
<evidence type="ECO:0000256" key="2">
    <source>
        <dbReference type="ARBA" id="ARBA00022840"/>
    </source>
</evidence>
<dbReference type="FunFam" id="2.60.200.20:FF:000079">
    <property type="entry name" value="Checkpoint kinase 2"/>
    <property type="match status" value="1"/>
</dbReference>
<dbReference type="Pfam" id="PF00498">
    <property type="entry name" value="FHA"/>
    <property type="match status" value="1"/>
</dbReference>
<dbReference type="EMBL" id="KB307555">
    <property type="protein sequence ID" value="ELT98753.1"/>
    <property type="molecule type" value="Genomic_DNA"/>
</dbReference>
<evidence type="ECO:0000313" key="6">
    <source>
        <dbReference type="EMBL" id="ELT98753.1"/>
    </source>
</evidence>